<dbReference type="CDD" id="cd05401">
    <property type="entry name" value="NT_GlnE_GlnD_like"/>
    <property type="match status" value="1"/>
</dbReference>
<dbReference type="Pfam" id="PF00027">
    <property type="entry name" value="cNMP_binding"/>
    <property type="match status" value="1"/>
</dbReference>
<dbReference type="Pfam" id="PF03445">
    <property type="entry name" value="DUF294"/>
    <property type="match status" value="1"/>
</dbReference>
<evidence type="ECO:0008006" key="6">
    <source>
        <dbReference type="Google" id="ProtNLM"/>
    </source>
</evidence>
<evidence type="ECO:0000259" key="2">
    <source>
        <dbReference type="PROSITE" id="PS50042"/>
    </source>
</evidence>
<dbReference type="PROSITE" id="PS51371">
    <property type="entry name" value="CBS"/>
    <property type="match status" value="1"/>
</dbReference>
<dbReference type="SUPFAM" id="SSF54631">
    <property type="entry name" value="CBS-domain pair"/>
    <property type="match status" value="1"/>
</dbReference>
<dbReference type="Pfam" id="PF00571">
    <property type="entry name" value="CBS"/>
    <property type="match status" value="1"/>
</dbReference>
<keyword evidence="1" id="KW-0129">CBS domain</keyword>
<dbReference type="InterPro" id="IPR018821">
    <property type="entry name" value="DUF294_put_nucleoTrafse_sb-bd"/>
</dbReference>
<dbReference type="Gene3D" id="3.10.580.10">
    <property type="entry name" value="CBS-domain"/>
    <property type="match status" value="1"/>
</dbReference>
<feature type="domain" description="Cyclic nucleotide-binding" evidence="2">
    <location>
        <begin position="19"/>
        <end position="119"/>
    </location>
</feature>
<protein>
    <recommendedName>
        <fullName evidence="6">CBS domain-containing protein</fullName>
    </recommendedName>
</protein>
<comment type="caution">
    <text evidence="4">The sequence shown here is derived from an EMBL/GenBank/DDBJ whole genome shotgun (WGS) entry which is preliminary data.</text>
</comment>
<proteinExistence type="predicted"/>
<dbReference type="CDD" id="cd00038">
    <property type="entry name" value="CAP_ED"/>
    <property type="match status" value="1"/>
</dbReference>
<dbReference type="RefSeq" id="WP_200236457.1">
    <property type="nucleotide sequence ID" value="NZ_NRRV01000019.1"/>
</dbReference>
<name>A0ABS1CGK5_9GAMM</name>
<dbReference type="Proteomes" id="UP000748752">
    <property type="component" value="Unassembled WGS sequence"/>
</dbReference>
<organism evidence="4 5">
    <name type="scientific">Thiohalocapsa halophila</name>
    <dbReference type="NCBI Taxonomy" id="69359"/>
    <lineage>
        <taxon>Bacteria</taxon>
        <taxon>Pseudomonadati</taxon>
        <taxon>Pseudomonadota</taxon>
        <taxon>Gammaproteobacteria</taxon>
        <taxon>Chromatiales</taxon>
        <taxon>Chromatiaceae</taxon>
        <taxon>Thiohalocapsa</taxon>
    </lineage>
</organism>
<dbReference type="SUPFAM" id="SSF51206">
    <property type="entry name" value="cAMP-binding domain-like"/>
    <property type="match status" value="1"/>
</dbReference>
<gene>
    <name evidence="4" type="ORF">CKO31_09580</name>
</gene>
<dbReference type="InterPro" id="IPR014710">
    <property type="entry name" value="RmlC-like_jellyroll"/>
</dbReference>
<sequence length="642" mass="71182">MKTASIAHRVVDFLRRWPPFQYFDDDELFSLVSAGRVVFHERDELVFMQGRQRKPYVYVIQQGAVRLEEQSEDGVDQLRDVRGEGDLLGIGRYLGFGEHVYTARTETDVILYALPAEAFWETVKRHARASRFLATYFSVAILPPALEMREERSEELRLGRRPVDWMSRPVEQPSRPLTCLPDTAARDVARLLAERDAAAAVVIDGQGAPRGVVTPRTLSDEVASGRQPPDTPAQALMRPVCAVAAPGLEAGDYLTRMLDQQTEHLVLTANGRLDGPFAGVITRRDLTRVEGAAPLALIEDMARAPRISELAALRVQAEGVLAAGLTDPDATRWLAPMAGAFNAAVLRRVVMLVEGALADQGLASPNLDHCWVFFGSAARNELFTRHDLDCGLIYDDPDPGHARGARAYFLELGRRVSAALAACGFVTSAKAISAGHPSACRSVGEWEVAFADWIHQPIESCVYRATSRFDLRPVHGDCRLVERLERHIHGEEDRNPRFVPLLLEDSMANLPPLTFFRGLVVDDEGGYREVLDLLRATLQPVVDIARALALDSGRQAPTTLDRLLVLQPEDDESSLLIEETAAAFRNALYHRARTGLTTGTDGSRVDPAKLTRLEQNLLKSGFRTVLRLMEYTGRRYGLTPRR</sequence>
<dbReference type="Pfam" id="PF10335">
    <property type="entry name" value="DUF294_C"/>
    <property type="match status" value="1"/>
</dbReference>
<evidence type="ECO:0000313" key="4">
    <source>
        <dbReference type="EMBL" id="MBK1630985.1"/>
    </source>
</evidence>
<dbReference type="InterPro" id="IPR005105">
    <property type="entry name" value="GlnD_Uridyltrans_N"/>
</dbReference>
<keyword evidence="5" id="KW-1185">Reference proteome</keyword>
<feature type="domain" description="CBS" evidence="3">
    <location>
        <begin position="166"/>
        <end position="231"/>
    </location>
</feature>
<dbReference type="PROSITE" id="PS50042">
    <property type="entry name" value="CNMP_BINDING_3"/>
    <property type="match status" value="1"/>
</dbReference>
<dbReference type="InterPro" id="IPR000595">
    <property type="entry name" value="cNMP-bd_dom"/>
</dbReference>
<dbReference type="InterPro" id="IPR046342">
    <property type="entry name" value="CBS_dom_sf"/>
</dbReference>
<evidence type="ECO:0000256" key="1">
    <source>
        <dbReference type="PROSITE-ProRule" id="PRU00703"/>
    </source>
</evidence>
<dbReference type="Gene3D" id="2.60.120.10">
    <property type="entry name" value="Jelly Rolls"/>
    <property type="match status" value="1"/>
</dbReference>
<dbReference type="EMBL" id="NRRV01000019">
    <property type="protein sequence ID" value="MBK1630985.1"/>
    <property type="molecule type" value="Genomic_DNA"/>
</dbReference>
<dbReference type="InterPro" id="IPR018490">
    <property type="entry name" value="cNMP-bd_dom_sf"/>
</dbReference>
<evidence type="ECO:0000313" key="5">
    <source>
        <dbReference type="Proteomes" id="UP000748752"/>
    </source>
</evidence>
<dbReference type="InterPro" id="IPR000644">
    <property type="entry name" value="CBS_dom"/>
</dbReference>
<reference evidence="4 5" key="1">
    <citation type="journal article" date="2020" name="Microorganisms">
        <title>Osmotic Adaptation and Compatible Solute Biosynthesis of Phototrophic Bacteria as Revealed from Genome Analyses.</title>
        <authorList>
            <person name="Imhoff J.F."/>
            <person name="Rahn T."/>
            <person name="Kunzel S."/>
            <person name="Keller A."/>
            <person name="Neulinger S.C."/>
        </authorList>
    </citation>
    <scope>NUCLEOTIDE SEQUENCE [LARGE SCALE GENOMIC DNA]</scope>
    <source>
        <strain evidence="4 5">DSM 6210</strain>
    </source>
</reference>
<evidence type="ECO:0000259" key="3">
    <source>
        <dbReference type="PROSITE" id="PS51371"/>
    </source>
</evidence>
<accession>A0ABS1CGK5</accession>